<proteinExistence type="predicted"/>
<keyword evidence="3" id="KW-1185">Reference proteome</keyword>
<organism evidence="2 3">
    <name type="scientific">Pedionomus torquatus</name>
    <name type="common">Plains-wanderer</name>
    <dbReference type="NCBI Taxonomy" id="227192"/>
    <lineage>
        <taxon>Eukaryota</taxon>
        <taxon>Metazoa</taxon>
        <taxon>Chordata</taxon>
        <taxon>Craniata</taxon>
        <taxon>Vertebrata</taxon>
        <taxon>Euteleostomi</taxon>
        <taxon>Archelosauria</taxon>
        <taxon>Archosauria</taxon>
        <taxon>Dinosauria</taxon>
        <taxon>Saurischia</taxon>
        <taxon>Theropoda</taxon>
        <taxon>Coelurosauria</taxon>
        <taxon>Aves</taxon>
        <taxon>Neognathae</taxon>
        <taxon>Neoaves</taxon>
        <taxon>Charadriiformes</taxon>
        <taxon>Pedionomidae</taxon>
        <taxon>Pedionomus</taxon>
    </lineage>
</organism>
<keyword evidence="1" id="KW-0472">Membrane</keyword>
<dbReference type="EMBL" id="VZRU01003905">
    <property type="protein sequence ID" value="NWW44666.1"/>
    <property type="molecule type" value="Genomic_DNA"/>
</dbReference>
<dbReference type="InterPro" id="IPR013783">
    <property type="entry name" value="Ig-like_fold"/>
</dbReference>
<accession>A0A7K6N607</accession>
<comment type="caution">
    <text evidence="2">The sequence shown here is derived from an EMBL/GenBank/DDBJ whole genome shotgun (WGS) entry which is preliminary data.</text>
</comment>
<gene>
    <name evidence="2" type="primary">Trdc_0</name>
    <name evidence="2" type="ORF">PEDTOR_R00012</name>
</gene>
<feature type="non-terminal residue" evidence="2">
    <location>
        <position position="1"/>
    </location>
</feature>
<dbReference type="Proteomes" id="UP000565207">
    <property type="component" value="Unassembled WGS sequence"/>
</dbReference>
<dbReference type="Gene3D" id="2.60.40.10">
    <property type="entry name" value="Immunoglobulins"/>
    <property type="match status" value="1"/>
</dbReference>
<evidence type="ECO:0000313" key="3">
    <source>
        <dbReference type="Proteomes" id="UP000565207"/>
    </source>
</evidence>
<keyword evidence="1" id="KW-0812">Transmembrane</keyword>
<keyword evidence="1" id="KW-1133">Transmembrane helix</keyword>
<sequence length="133" mass="14759">LKSKEPKKYDNKHNMACLARNFYPKNISLDVPKSDTVYDLKAPLVTSVGMYSTIKVAEVELDAEVPCKAMHKGDNITASTILPGHALFPLLLFKADVKMEKANMLFVAVLGFRVLLAKSITLNIIMSIMLFLS</sequence>
<protein>
    <submittedName>
        <fullName evidence="2">TRDC protein</fullName>
    </submittedName>
</protein>
<feature type="non-terminal residue" evidence="2">
    <location>
        <position position="133"/>
    </location>
</feature>
<reference evidence="2 3" key="1">
    <citation type="submission" date="2019-09" db="EMBL/GenBank/DDBJ databases">
        <title>Bird 10,000 Genomes (B10K) Project - Family phase.</title>
        <authorList>
            <person name="Zhang G."/>
        </authorList>
    </citation>
    <scope>NUCLEOTIDE SEQUENCE [LARGE SCALE GENOMIC DNA]</scope>
    <source>
        <strain evidence="2">B10K-DU-029-80</strain>
        <tissue evidence="2">Muscle</tissue>
    </source>
</reference>
<evidence type="ECO:0000313" key="2">
    <source>
        <dbReference type="EMBL" id="NWW44666.1"/>
    </source>
</evidence>
<evidence type="ECO:0000256" key="1">
    <source>
        <dbReference type="SAM" id="Phobius"/>
    </source>
</evidence>
<name>A0A7K6N607_PEDTO</name>
<dbReference type="AlphaFoldDB" id="A0A7K6N607"/>
<feature type="transmembrane region" description="Helical" evidence="1">
    <location>
        <begin position="104"/>
        <end position="132"/>
    </location>
</feature>